<dbReference type="EMBL" id="BGZK01007637">
    <property type="protein sequence ID" value="GBP04899.1"/>
    <property type="molecule type" value="Genomic_DNA"/>
</dbReference>
<keyword evidence="3" id="KW-1185">Reference proteome</keyword>
<sequence>MINRVKSSRTAKILVSRQSLRLFLAIVPSDARRSRAPFVLIRMIINIRYLAETILREPTDIVHRPRIREILTGSSRRGGSSLTPAPLGTPSKVHNLRMKTHVPNSVRYPFYFSETRLTPVR</sequence>
<evidence type="ECO:0000313" key="3">
    <source>
        <dbReference type="Proteomes" id="UP000299102"/>
    </source>
</evidence>
<evidence type="ECO:0000313" key="2">
    <source>
        <dbReference type="EMBL" id="GBP04899.1"/>
    </source>
</evidence>
<gene>
    <name evidence="2" type="ORF">EVAR_72919_1</name>
</gene>
<reference evidence="2 3" key="1">
    <citation type="journal article" date="2019" name="Commun. Biol.">
        <title>The bagworm genome reveals a unique fibroin gene that provides high tensile strength.</title>
        <authorList>
            <person name="Kono N."/>
            <person name="Nakamura H."/>
            <person name="Ohtoshi R."/>
            <person name="Tomita M."/>
            <person name="Numata K."/>
            <person name="Arakawa K."/>
        </authorList>
    </citation>
    <scope>NUCLEOTIDE SEQUENCE [LARGE SCALE GENOMIC DNA]</scope>
</reference>
<name>A0A4C1SRV7_EUMVA</name>
<organism evidence="2 3">
    <name type="scientific">Eumeta variegata</name>
    <name type="common">Bagworm moth</name>
    <name type="synonym">Eumeta japonica</name>
    <dbReference type="NCBI Taxonomy" id="151549"/>
    <lineage>
        <taxon>Eukaryota</taxon>
        <taxon>Metazoa</taxon>
        <taxon>Ecdysozoa</taxon>
        <taxon>Arthropoda</taxon>
        <taxon>Hexapoda</taxon>
        <taxon>Insecta</taxon>
        <taxon>Pterygota</taxon>
        <taxon>Neoptera</taxon>
        <taxon>Endopterygota</taxon>
        <taxon>Lepidoptera</taxon>
        <taxon>Glossata</taxon>
        <taxon>Ditrysia</taxon>
        <taxon>Tineoidea</taxon>
        <taxon>Psychidae</taxon>
        <taxon>Oiketicinae</taxon>
        <taxon>Eumeta</taxon>
    </lineage>
</organism>
<dbReference type="Proteomes" id="UP000299102">
    <property type="component" value="Unassembled WGS sequence"/>
</dbReference>
<accession>A0A4C1SRV7</accession>
<dbReference type="AlphaFoldDB" id="A0A4C1SRV7"/>
<protein>
    <submittedName>
        <fullName evidence="2">Uncharacterized protein</fullName>
    </submittedName>
</protein>
<feature type="region of interest" description="Disordered" evidence="1">
    <location>
        <begin position="73"/>
        <end position="92"/>
    </location>
</feature>
<evidence type="ECO:0000256" key="1">
    <source>
        <dbReference type="SAM" id="MobiDB-lite"/>
    </source>
</evidence>
<proteinExistence type="predicted"/>
<comment type="caution">
    <text evidence="2">The sequence shown here is derived from an EMBL/GenBank/DDBJ whole genome shotgun (WGS) entry which is preliminary data.</text>
</comment>